<name>A0A401P932_SCYTO</name>
<gene>
    <name evidence="7" type="ORF">scyTo_0010595</name>
</gene>
<evidence type="ECO:0000256" key="4">
    <source>
        <dbReference type="ARBA" id="ARBA00023136"/>
    </source>
</evidence>
<dbReference type="SUPFAM" id="SSF52091">
    <property type="entry name" value="SpoIIaa-like"/>
    <property type="match status" value="1"/>
</dbReference>
<dbReference type="PANTHER" id="PTHR11814">
    <property type="entry name" value="SULFATE TRANSPORTER"/>
    <property type="match status" value="1"/>
</dbReference>
<evidence type="ECO:0000256" key="3">
    <source>
        <dbReference type="ARBA" id="ARBA00022989"/>
    </source>
</evidence>
<feature type="transmembrane region" description="Helical" evidence="5">
    <location>
        <begin position="207"/>
        <end position="228"/>
    </location>
</feature>
<feature type="transmembrane region" description="Helical" evidence="5">
    <location>
        <begin position="315"/>
        <end position="334"/>
    </location>
</feature>
<dbReference type="Proteomes" id="UP000288216">
    <property type="component" value="Unassembled WGS sequence"/>
</dbReference>
<dbReference type="InterPro" id="IPR002645">
    <property type="entry name" value="STAS_dom"/>
</dbReference>
<dbReference type="OMA" id="KVCEYER"/>
<protein>
    <recommendedName>
        <fullName evidence="6">STAS domain-containing protein</fullName>
    </recommendedName>
</protein>
<evidence type="ECO:0000256" key="5">
    <source>
        <dbReference type="SAM" id="Phobius"/>
    </source>
</evidence>
<dbReference type="Pfam" id="PF00916">
    <property type="entry name" value="Sulfate_transp"/>
    <property type="match status" value="1"/>
</dbReference>
<reference evidence="7 8" key="1">
    <citation type="journal article" date="2018" name="Nat. Ecol. Evol.">
        <title>Shark genomes provide insights into elasmobranch evolution and the origin of vertebrates.</title>
        <authorList>
            <person name="Hara Y"/>
            <person name="Yamaguchi K"/>
            <person name="Onimaru K"/>
            <person name="Kadota M"/>
            <person name="Koyanagi M"/>
            <person name="Keeley SD"/>
            <person name="Tatsumi K"/>
            <person name="Tanaka K"/>
            <person name="Motone F"/>
            <person name="Kageyama Y"/>
            <person name="Nozu R"/>
            <person name="Adachi N"/>
            <person name="Nishimura O"/>
            <person name="Nakagawa R"/>
            <person name="Tanegashima C"/>
            <person name="Kiyatake I"/>
            <person name="Matsumoto R"/>
            <person name="Murakumo K"/>
            <person name="Nishida K"/>
            <person name="Terakita A"/>
            <person name="Kuratani S"/>
            <person name="Sato K"/>
            <person name="Hyodo S Kuraku.S."/>
        </authorList>
    </citation>
    <scope>NUCLEOTIDE SEQUENCE [LARGE SCALE GENOMIC DNA]</scope>
</reference>
<dbReference type="Gene3D" id="3.30.750.24">
    <property type="entry name" value="STAS domain"/>
    <property type="match status" value="1"/>
</dbReference>
<feature type="domain" description="STAS" evidence="6">
    <location>
        <begin position="550"/>
        <end position="718"/>
    </location>
</feature>
<dbReference type="InterPro" id="IPR036513">
    <property type="entry name" value="STAS_dom_sf"/>
</dbReference>
<evidence type="ECO:0000313" key="7">
    <source>
        <dbReference type="EMBL" id="GCB69639.1"/>
    </source>
</evidence>
<evidence type="ECO:0000313" key="8">
    <source>
        <dbReference type="Proteomes" id="UP000288216"/>
    </source>
</evidence>
<dbReference type="GO" id="GO:0055085">
    <property type="term" value="P:transmembrane transport"/>
    <property type="evidence" value="ECO:0007669"/>
    <property type="project" value="InterPro"/>
</dbReference>
<dbReference type="GO" id="GO:0016020">
    <property type="term" value="C:membrane"/>
    <property type="evidence" value="ECO:0007669"/>
    <property type="project" value="UniProtKB-SubCell"/>
</dbReference>
<keyword evidence="3 5" id="KW-1133">Transmembrane helix</keyword>
<dbReference type="OrthoDB" id="427213at2759"/>
<feature type="transmembrane region" description="Helical" evidence="5">
    <location>
        <begin position="114"/>
        <end position="138"/>
    </location>
</feature>
<dbReference type="AlphaFoldDB" id="A0A401P932"/>
<dbReference type="InterPro" id="IPR011547">
    <property type="entry name" value="SLC26A/SulP_dom"/>
</dbReference>
<evidence type="ECO:0000256" key="2">
    <source>
        <dbReference type="ARBA" id="ARBA00022692"/>
    </source>
</evidence>
<dbReference type="EMBL" id="BFAA01004604">
    <property type="protein sequence ID" value="GCB69639.1"/>
    <property type="molecule type" value="Genomic_DNA"/>
</dbReference>
<sequence>MLRKERKASKMKNILGSSESFWSSDTIPDPSGSNIPLVRTDRSSIYNTRTLHRVSFTTDIPYFHRIDKYNEEKVCEYERKASELTLPVLYNLKKLLLRVFPILRWVPRYRVKRWFIGDLLSGISVGLLTIPLSLAFAVCGGQPPINGLYTSLVTTVLYCLLGTAKHLSYGASAFTGLLIAKSISHSETQEPDSDSDCSLTCLRERRVITLTFVSGIVLISMGIFRLSFLRTYISKPVLNGFKAGTALHLLAILLNLVLGLDPPIHHGPLSLVYSCKVTIENINQTHTASVITGLATLAFLIPFKVINSLYSRHLIPVEFIAIVASIWLSVWLELENSHNLRLINNYPFHLPRPILPSFSLISSVAADAFAVALVTFAVSISLGRENSKKHNQSYHPHQETIVLGLCDLLLSFLGTFAASGVCEQTVVQEKTWGQTQAAGLVAASLCLTALLCADSLLPLVPKAVLGAIVISNLGSYFEFFGKYCFACKENKYEFVAGMMTFAAVCVLDIDIGLGVGVAVSILLTLHRLQRPSYAILGHVPNTENYTDLSIEKTAKEVVGIKIIKTFDSIYYGNVDVFLSWIKLKVNCYLQSGRSLGSDEELYSEEDKYHMLLESTQFLALDEHALRRLNHTKLYRHQISKQTADVHTVILDCGSVSFVDDEGVNALIYLSEQYLSTGVGFILASCSSAVLKSLQEHGYFTSTSQSFAFSSIHDAVLFALQQTAGRNQSPQGSEYVPETICETLTECDAVKTKADTNNCTSTELCQVERGETASHQKTGLKAKNLRIIEYETTL</sequence>
<evidence type="ECO:0000259" key="6">
    <source>
        <dbReference type="PROSITE" id="PS50801"/>
    </source>
</evidence>
<organism evidence="7 8">
    <name type="scientific">Scyliorhinus torazame</name>
    <name type="common">Cloudy catshark</name>
    <name type="synonym">Catulus torazame</name>
    <dbReference type="NCBI Taxonomy" id="75743"/>
    <lineage>
        <taxon>Eukaryota</taxon>
        <taxon>Metazoa</taxon>
        <taxon>Chordata</taxon>
        <taxon>Craniata</taxon>
        <taxon>Vertebrata</taxon>
        <taxon>Chondrichthyes</taxon>
        <taxon>Elasmobranchii</taxon>
        <taxon>Galeomorphii</taxon>
        <taxon>Galeoidea</taxon>
        <taxon>Carcharhiniformes</taxon>
        <taxon>Scyliorhinidae</taxon>
        <taxon>Scyliorhinus</taxon>
    </lineage>
</organism>
<dbReference type="Pfam" id="PF01740">
    <property type="entry name" value="STAS"/>
    <property type="match status" value="1"/>
</dbReference>
<dbReference type="PROSITE" id="PS50801">
    <property type="entry name" value="STAS"/>
    <property type="match status" value="1"/>
</dbReference>
<feature type="transmembrane region" description="Helical" evidence="5">
    <location>
        <begin position="286"/>
        <end position="303"/>
    </location>
</feature>
<comment type="subcellular location">
    <subcellularLocation>
        <location evidence="1">Membrane</location>
        <topology evidence="1">Multi-pass membrane protein</topology>
    </subcellularLocation>
</comment>
<accession>A0A401P932</accession>
<dbReference type="InterPro" id="IPR001902">
    <property type="entry name" value="SLC26A/SulP_fam"/>
</dbReference>
<keyword evidence="2 5" id="KW-0812">Transmembrane</keyword>
<evidence type="ECO:0000256" key="1">
    <source>
        <dbReference type="ARBA" id="ARBA00004141"/>
    </source>
</evidence>
<keyword evidence="4 5" id="KW-0472">Membrane</keyword>
<feature type="transmembrane region" description="Helical" evidence="5">
    <location>
        <begin position="497"/>
        <end position="523"/>
    </location>
</feature>
<feature type="transmembrane region" description="Helical" evidence="5">
    <location>
        <begin position="240"/>
        <end position="260"/>
    </location>
</feature>
<feature type="transmembrane region" description="Helical" evidence="5">
    <location>
        <begin position="433"/>
        <end position="452"/>
    </location>
</feature>
<feature type="transmembrane region" description="Helical" evidence="5">
    <location>
        <begin position="354"/>
        <end position="380"/>
    </location>
</feature>
<keyword evidence="8" id="KW-1185">Reference proteome</keyword>
<proteinExistence type="predicted"/>
<comment type="caution">
    <text evidence="7">The sequence shown here is derived from an EMBL/GenBank/DDBJ whole genome shotgun (WGS) entry which is preliminary data.</text>
</comment>
<feature type="transmembrane region" description="Helical" evidence="5">
    <location>
        <begin position="459"/>
        <end position="477"/>
    </location>
</feature>